<evidence type="ECO:0000313" key="1">
    <source>
        <dbReference type="EMBL" id="CAK5268844.1"/>
    </source>
</evidence>
<feature type="non-terminal residue" evidence="1">
    <location>
        <position position="200"/>
    </location>
</feature>
<organism evidence="1 2">
    <name type="scientific">Mycena citricolor</name>
    <dbReference type="NCBI Taxonomy" id="2018698"/>
    <lineage>
        <taxon>Eukaryota</taxon>
        <taxon>Fungi</taxon>
        <taxon>Dikarya</taxon>
        <taxon>Basidiomycota</taxon>
        <taxon>Agaricomycotina</taxon>
        <taxon>Agaricomycetes</taxon>
        <taxon>Agaricomycetidae</taxon>
        <taxon>Agaricales</taxon>
        <taxon>Marasmiineae</taxon>
        <taxon>Mycenaceae</taxon>
        <taxon>Mycena</taxon>
    </lineage>
</organism>
<protein>
    <submittedName>
        <fullName evidence="1">Uncharacterized protein</fullName>
    </submittedName>
</protein>
<evidence type="ECO:0000313" key="2">
    <source>
        <dbReference type="Proteomes" id="UP001295794"/>
    </source>
</evidence>
<sequence>DMYQKFLANCQWAANDRYLGAPFNTGDRAESWSTDDTFLAPPGSPAACVRVSFRQFIAGTRYQEHWAVGGARLNKNMCSKLASELQLLFGPTPDPPLVPLANQMKDIHINFLHALNPRRVCVLAPRTRQLPLSFSSEKAAIRVHQPQPSHATQQWEYYHDPGHLGHRQDRPPQLTADSGRVREVEPAQFQSLFFFWTLSI</sequence>
<proteinExistence type="predicted"/>
<reference evidence="1" key="1">
    <citation type="submission" date="2023-11" db="EMBL/GenBank/DDBJ databases">
        <authorList>
            <person name="De Vega J J."/>
            <person name="De Vega J J."/>
        </authorList>
    </citation>
    <scope>NUCLEOTIDE SEQUENCE</scope>
</reference>
<keyword evidence="2" id="KW-1185">Reference proteome</keyword>
<comment type="caution">
    <text evidence="1">The sequence shown here is derived from an EMBL/GenBank/DDBJ whole genome shotgun (WGS) entry which is preliminary data.</text>
</comment>
<name>A0AAD2H2Q5_9AGAR</name>
<dbReference type="Proteomes" id="UP001295794">
    <property type="component" value="Unassembled WGS sequence"/>
</dbReference>
<dbReference type="EMBL" id="CAVNYO010000138">
    <property type="protein sequence ID" value="CAK5268844.1"/>
    <property type="molecule type" value="Genomic_DNA"/>
</dbReference>
<dbReference type="AlphaFoldDB" id="A0AAD2H2Q5"/>
<gene>
    <name evidence="1" type="ORF">MYCIT1_LOCUS12137</name>
</gene>
<accession>A0AAD2H2Q5</accession>